<keyword evidence="3" id="KW-1185">Reference proteome</keyword>
<evidence type="ECO:0000313" key="2">
    <source>
        <dbReference type="EMBL" id="KAL0564238.1"/>
    </source>
</evidence>
<dbReference type="Proteomes" id="UP001465976">
    <property type="component" value="Unassembled WGS sequence"/>
</dbReference>
<gene>
    <name evidence="2" type="ORF">V5O48_017814</name>
</gene>
<proteinExistence type="predicted"/>
<dbReference type="EMBL" id="JBAHYK010002908">
    <property type="protein sequence ID" value="KAL0564238.1"/>
    <property type="molecule type" value="Genomic_DNA"/>
</dbReference>
<protein>
    <recommendedName>
        <fullName evidence="4">F-box domain-containing protein</fullName>
    </recommendedName>
</protein>
<organism evidence="2 3">
    <name type="scientific">Marasmius crinis-equi</name>
    <dbReference type="NCBI Taxonomy" id="585013"/>
    <lineage>
        <taxon>Eukaryota</taxon>
        <taxon>Fungi</taxon>
        <taxon>Dikarya</taxon>
        <taxon>Basidiomycota</taxon>
        <taxon>Agaricomycotina</taxon>
        <taxon>Agaricomycetes</taxon>
        <taxon>Agaricomycetidae</taxon>
        <taxon>Agaricales</taxon>
        <taxon>Marasmiineae</taxon>
        <taxon>Marasmiaceae</taxon>
        <taxon>Marasmius</taxon>
    </lineage>
</organism>
<accession>A0ABR3EMX7</accession>
<comment type="caution">
    <text evidence="2">The sequence shown here is derived from an EMBL/GenBank/DDBJ whole genome shotgun (WGS) entry which is preliminary data.</text>
</comment>
<evidence type="ECO:0000313" key="3">
    <source>
        <dbReference type="Proteomes" id="UP001465976"/>
    </source>
</evidence>
<evidence type="ECO:0008006" key="4">
    <source>
        <dbReference type="Google" id="ProtNLM"/>
    </source>
</evidence>
<feature type="region of interest" description="Disordered" evidence="1">
    <location>
        <begin position="1"/>
        <end position="24"/>
    </location>
</feature>
<name>A0ABR3EMX7_9AGAR</name>
<sequence>MGTRDSDKEQGLRAEGTMQEVHKRKRSGISREFIAWEESGILPIGNWFSTTRGMEVPPKRTAMYALAGDASSTRTSAQHSRVTRTRSTPDISLERFRHPLSDLQFKEECAILQGEEESLRRVKEGRNGENVASLQEELDALGARIIKRRSLVSSFRKVPREVWMEVFWWAWVDENNPISIQSRCRVLATSFSHTCYQWKDVAENFPTLWSRLRIDWPELTREDAGEMRMDILDAVLERAKQKRMSVQIYSSRNTNVTVPHQERICTLLTSICERCGELDICGDATKFRPIAGRDVSFPKLEILFLGIQNAWHWKWTSPSSHRLVERMLNAKSLETLSIQELCWLNSDTPLPFADGLVSLISLPVIMISQVVRLQATCSNLRHLEVTIGLSGMPADQGPALFPRLHMLVVAYIGSNPCLALNHIDAPILRTLKLGLRESDRFAHSLLGFLQPSSCSQLHELALEVPQGNTSADKAHWSEIFKRIPELECLLNPRAL</sequence>
<reference evidence="2 3" key="1">
    <citation type="submission" date="2024-02" db="EMBL/GenBank/DDBJ databases">
        <title>A draft genome for the cacao thread blight pathogen Marasmius crinis-equi.</title>
        <authorList>
            <person name="Cohen S.P."/>
            <person name="Baruah I.K."/>
            <person name="Amoako-Attah I."/>
            <person name="Bukari Y."/>
            <person name="Meinhardt L.W."/>
            <person name="Bailey B.A."/>
        </authorList>
    </citation>
    <scope>NUCLEOTIDE SEQUENCE [LARGE SCALE GENOMIC DNA]</scope>
    <source>
        <strain evidence="2 3">GH-76</strain>
    </source>
</reference>
<feature type="compositionally biased region" description="Basic and acidic residues" evidence="1">
    <location>
        <begin position="1"/>
        <end position="12"/>
    </location>
</feature>
<evidence type="ECO:0000256" key="1">
    <source>
        <dbReference type="SAM" id="MobiDB-lite"/>
    </source>
</evidence>